<dbReference type="EMBL" id="JANPWE010000004">
    <property type="protein sequence ID" value="MCR6545770.1"/>
    <property type="molecule type" value="Genomic_DNA"/>
</dbReference>
<comment type="caution">
    <text evidence="3">The sequence shown here is derived from an EMBL/GenBank/DDBJ whole genome shotgun (WGS) entry which is preliminary data.</text>
</comment>
<reference evidence="3 4" key="1">
    <citation type="submission" date="2022-08" db="EMBL/GenBank/DDBJ databases">
        <title>Proteogenomics of the novel Dehalobacterium formicoaceticum strain EZ94 highlights a key role of methyltransferases during anaerobic dichloromethane degradation.</title>
        <authorList>
            <person name="Wasmund K."/>
        </authorList>
    </citation>
    <scope>NUCLEOTIDE SEQUENCE [LARGE SCALE GENOMIC DNA]</scope>
    <source>
        <strain evidence="3 4">EZ94</strain>
    </source>
</reference>
<dbReference type="Pfam" id="PF18902">
    <property type="entry name" value="DUF5658"/>
    <property type="match status" value="1"/>
</dbReference>
<keyword evidence="1" id="KW-0472">Membrane</keyword>
<feature type="transmembrane region" description="Helical" evidence="1">
    <location>
        <begin position="42"/>
        <end position="67"/>
    </location>
</feature>
<feature type="domain" description="DUF5658" evidence="2">
    <location>
        <begin position="13"/>
        <end position="100"/>
    </location>
</feature>
<keyword evidence="1" id="KW-1133">Transmembrane helix</keyword>
<keyword evidence="1" id="KW-0812">Transmembrane</keyword>
<evidence type="ECO:0000256" key="1">
    <source>
        <dbReference type="SAM" id="Phobius"/>
    </source>
</evidence>
<feature type="transmembrane region" description="Helical" evidence="1">
    <location>
        <begin position="79"/>
        <end position="100"/>
    </location>
</feature>
<evidence type="ECO:0000259" key="2">
    <source>
        <dbReference type="Pfam" id="PF18902"/>
    </source>
</evidence>
<proteinExistence type="predicted"/>
<evidence type="ECO:0000313" key="3">
    <source>
        <dbReference type="EMBL" id="MCR6545770.1"/>
    </source>
</evidence>
<evidence type="ECO:0000313" key="4">
    <source>
        <dbReference type="Proteomes" id="UP001524944"/>
    </source>
</evidence>
<dbReference type="InterPro" id="IPR043717">
    <property type="entry name" value="DUF5658"/>
</dbReference>
<accession>A0ABT1Y6N9</accession>
<dbReference type="RefSeq" id="WP_257913316.1">
    <property type="nucleotide sequence ID" value="NZ_JANPWE010000004.1"/>
</dbReference>
<name>A0ABT1Y6N9_9FIRM</name>
<feature type="transmembrane region" description="Helical" evidence="1">
    <location>
        <begin position="9"/>
        <end position="30"/>
    </location>
</feature>
<sequence length="105" mass="11805">MLSSRSKLNILLIIVAILNIIDLLASWQLISKYGLEMELNPIMRWVFGFGLVPTVLVKMGMLLLFLIVITLGARKYFRLAYMGTWVVILVMGAVTLVHVANSIIK</sequence>
<protein>
    <submittedName>
        <fullName evidence="3">DUF5658 family protein</fullName>
    </submittedName>
</protein>
<dbReference type="Proteomes" id="UP001524944">
    <property type="component" value="Unassembled WGS sequence"/>
</dbReference>
<organism evidence="3 4">
    <name type="scientific">Dehalobacterium formicoaceticum</name>
    <dbReference type="NCBI Taxonomy" id="51515"/>
    <lineage>
        <taxon>Bacteria</taxon>
        <taxon>Bacillati</taxon>
        <taxon>Bacillota</taxon>
        <taxon>Clostridia</taxon>
        <taxon>Eubacteriales</taxon>
        <taxon>Peptococcaceae</taxon>
        <taxon>Dehalobacterium</taxon>
    </lineage>
</organism>
<keyword evidence="4" id="KW-1185">Reference proteome</keyword>
<gene>
    <name evidence="3" type="ORF">NVS47_09650</name>
</gene>